<feature type="transmembrane region" description="Helical" evidence="7">
    <location>
        <begin position="340"/>
        <end position="363"/>
    </location>
</feature>
<evidence type="ECO:0000259" key="8">
    <source>
        <dbReference type="PROSITE" id="PS50850"/>
    </source>
</evidence>
<reference evidence="9 10" key="1">
    <citation type="submission" date="2018-10" db="EMBL/GenBank/DDBJ databases">
        <authorList>
            <person name="Peiro R."/>
            <person name="Begona"/>
            <person name="Cbmso G."/>
            <person name="Lopez M."/>
            <person name="Gonzalez S."/>
            <person name="Sacristan E."/>
            <person name="Castillo E."/>
        </authorList>
    </citation>
    <scope>NUCLEOTIDE SEQUENCE [LARGE SCALE GENOMIC DNA]</scope>
    <source>
        <strain evidence="9">TTHNAR1</strain>
    </source>
</reference>
<dbReference type="Pfam" id="PF05977">
    <property type="entry name" value="MFS_3"/>
    <property type="match status" value="1"/>
</dbReference>
<keyword evidence="4 7" id="KW-0812">Transmembrane</keyword>
<evidence type="ECO:0000256" key="6">
    <source>
        <dbReference type="ARBA" id="ARBA00023136"/>
    </source>
</evidence>
<dbReference type="PANTHER" id="PTHR23513">
    <property type="entry name" value="INTEGRAL MEMBRANE EFFLUX PROTEIN-RELATED"/>
    <property type="match status" value="1"/>
</dbReference>
<dbReference type="CDD" id="cd06173">
    <property type="entry name" value="MFS_MefA_like"/>
    <property type="match status" value="1"/>
</dbReference>
<protein>
    <submittedName>
        <fullName evidence="9">Enterobactin exporter EntS</fullName>
    </submittedName>
</protein>
<organism evidence="9 10">
    <name type="scientific">Thermus thermophilus</name>
    <dbReference type="NCBI Taxonomy" id="274"/>
    <lineage>
        <taxon>Bacteria</taxon>
        <taxon>Thermotogati</taxon>
        <taxon>Deinococcota</taxon>
        <taxon>Deinococci</taxon>
        <taxon>Thermales</taxon>
        <taxon>Thermaceae</taxon>
        <taxon>Thermus</taxon>
    </lineage>
</organism>
<feature type="transmembrane region" description="Helical" evidence="7">
    <location>
        <begin position="87"/>
        <end position="116"/>
    </location>
</feature>
<dbReference type="GO" id="GO:0022857">
    <property type="term" value="F:transmembrane transporter activity"/>
    <property type="evidence" value="ECO:0007669"/>
    <property type="project" value="InterPro"/>
</dbReference>
<evidence type="ECO:0000256" key="2">
    <source>
        <dbReference type="ARBA" id="ARBA00022448"/>
    </source>
</evidence>
<name>A0A3P4ANC3_THETH</name>
<feature type="transmembrane region" description="Helical" evidence="7">
    <location>
        <begin position="222"/>
        <end position="243"/>
    </location>
</feature>
<dbReference type="AlphaFoldDB" id="A0A3P4ANC3"/>
<dbReference type="InterPro" id="IPR010290">
    <property type="entry name" value="TM_effector"/>
</dbReference>
<evidence type="ECO:0000256" key="5">
    <source>
        <dbReference type="ARBA" id="ARBA00022989"/>
    </source>
</evidence>
<dbReference type="SUPFAM" id="SSF103473">
    <property type="entry name" value="MFS general substrate transporter"/>
    <property type="match status" value="1"/>
</dbReference>
<evidence type="ECO:0000256" key="3">
    <source>
        <dbReference type="ARBA" id="ARBA00022475"/>
    </source>
</evidence>
<gene>
    <name evidence="9" type="primary">entS</name>
    <name evidence="9" type="ORF">TTHN1_00355</name>
</gene>
<dbReference type="Gene3D" id="1.20.1250.20">
    <property type="entry name" value="MFS general substrate transporter like domains"/>
    <property type="match status" value="1"/>
</dbReference>
<proteinExistence type="predicted"/>
<dbReference type="Proteomes" id="UP000279841">
    <property type="component" value="Chromosome"/>
</dbReference>
<comment type="subcellular location">
    <subcellularLocation>
        <location evidence="1">Cell membrane</location>
        <topology evidence="1">Multi-pass membrane protein</topology>
    </subcellularLocation>
</comment>
<keyword evidence="6 7" id="KW-0472">Membrane</keyword>
<feature type="transmembrane region" description="Helical" evidence="7">
    <location>
        <begin position="47"/>
        <end position="67"/>
    </location>
</feature>
<dbReference type="InterPro" id="IPR020846">
    <property type="entry name" value="MFS_dom"/>
</dbReference>
<evidence type="ECO:0000313" key="9">
    <source>
        <dbReference type="EMBL" id="VCU52605.1"/>
    </source>
</evidence>
<sequence length="399" mass="42869">MLALALLKDPLYRSYWLSLFASQMGTWMQAAAQGWLVLLLTGSAERLGLVVALQFLPSLLFSLPAGVLADRYPKRDLLRFTQGGMTLLALAMAFLVYTGWVRYGHVLLFAFLYGALNAMDQPVRQSFTVELAGKERYPGAIALNSFGFNTSRLVGPAVAGFLIAFYGVGAAYLANALSFLPILWVLSRLPRGEGNGVVQGRWWTEALEGIRFVLGHPVVRRVVGLILFATLLGMNFQTLVPAYARLVLGLSATGYGFLLSSVGVGAILAALIMAFTGRPRPWRLVLGLFALALAHLGLALKLPGLVPFFLAVGGFGMISVLINANTLVQLSVPDRLRGRVMAVYSLVMLGTGPLGAYLTGFLFEALGGRRAALVLGLALLAVGAFQLLRPWPKDASPQA</sequence>
<feature type="transmembrane region" description="Helical" evidence="7">
    <location>
        <begin position="369"/>
        <end position="388"/>
    </location>
</feature>
<evidence type="ECO:0000256" key="1">
    <source>
        <dbReference type="ARBA" id="ARBA00004651"/>
    </source>
</evidence>
<evidence type="ECO:0000313" key="10">
    <source>
        <dbReference type="Proteomes" id="UP000279841"/>
    </source>
</evidence>
<dbReference type="RefSeq" id="WP_014629352.1">
    <property type="nucleotide sequence ID" value="NZ_LR027517.1"/>
</dbReference>
<evidence type="ECO:0000256" key="4">
    <source>
        <dbReference type="ARBA" id="ARBA00022692"/>
    </source>
</evidence>
<dbReference type="InterPro" id="IPR036259">
    <property type="entry name" value="MFS_trans_sf"/>
</dbReference>
<feature type="domain" description="Major facilitator superfamily (MFS) profile" evidence="8">
    <location>
        <begin position="1"/>
        <end position="395"/>
    </location>
</feature>
<keyword evidence="2" id="KW-0813">Transport</keyword>
<dbReference type="EMBL" id="LR027517">
    <property type="protein sequence ID" value="VCU52605.1"/>
    <property type="molecule type" value="Genomic_DNA"/>
</dbReference>
<feature type="transmembrane region" description="Helical" evidence="7">
    <location>
        <begin position="161"/>
        <end position="186"/>
    </location>
</feature>
<accession>A0A3P4ANC3</accession>
<feature type="transmembrane region" description="Helical" evidence="7">
    <location>
        <begin position="282"/>
        <end position="300"/>
    </location>
</feature>
<keyword evidence="5 7" id="KW-1133">Transmembrane helix</keyword>
<keyword evidence="3" id="KW-1003">Cell membrane</keyword>
<dbReference type="PANTHER" id="PTHR23513:SF11">
    <property type="entry name" value="STAPHYLOFERRIN A TRANSPORTER"/>
    <property type="match status" value="1"/>
</dbReference>
<feature type="transmembrane region" description="Helical" evidence="7">
    <location>
        <begin position="255"/>
        <end position="275"/>
    </location>
</feature>
<feature type="transmembrane region" description="Helical" evidence="7">
    <location>
        <begin position="15"/>
        <end position="40"/>
    </location>
</feature>
<feature type="transmembrane region" description="Helical" evidence="7">
    <location>
        <begin position="306"/>
        <end position="328"/>
    </location>
</feature>
<evidence type="ECO:0000256" key="7">
    <source>
        <dbReference type="SAM" id="Phobius"/>
    </source>
</evidence>
<dbReference type="PROSITE" id="PS50850">
    <property type="entry name" value="MFS"/>
    <property type="match status" value="1"/>
</dbReference>
<dbReference type="GO" id="GO:0005886">
    <property type="term" value="C:plasma membrane"/>
    <property type="evidence" value="ECO:0007669"/>
    <property type="project" value="UniProtKB-SubCell"/>
</dbReference>